<gene>
    <name evidence="2" type="ORF">FRX31_024489</name>
</gene>
<keyword evidence="1" id="KW-1133">Transmembrane helix</keyword>
<dbReference type="OrthoDB" id="8061355at2759"/>
<keyword evidence="1" id="KW-0472">Membrane</keyword>
<proteinExistence type="predicted"/>
<reference evidence="2 3" key="1">
    <citation type="submission" date="2020-06" db="EMBL/GenBank/DDBJ databases">
        <title>Transcriptomic and genomic resources for Thalictrum thalictroides and T. hernandezii: Facilitating candidate gene discovery in an emerging model plant lineage.</title>
        <authorList>
            <person name="Arias T."/>
            <person name="Riano-Pachon D.M."/>
            <person name="Di Stilio V.S."/>
        </authorList>
    </citation>
    <scope>NUCLEOTIDE SEQUENCE [LARGE SCALE GENOMIC DNA]</scope>
    <source>
        <strain evidence="3">cv. WT478/WT964</strain>
        <tissue evidence="2">Leaves</tissue>
    </source>
</reference>
<protein>
    <submittedName>
        <fullName evidence="2">Abc transporter a family member 7-like</fullName>
    </submittedName>
</protein>
<evidence type="ECO:0000256" key="1">
    <source>
        <dbReference type="SAM" id="Phobius"/>
    </source>
</evidence>
<keyword evidence="1" id="KW-0812">Transmembrane</keyword>
<keyword evidence="3" id="KW-1185">Reference proteome</keyword>
<dbReference type="GO" id="GO:0016020">
    <property type="term" value="C:membrane"/>
    <property type="evidence" value="ECO:0007669"/>
    <property type="project" value="InterPro"/>
</dbReference>
<accession>A0A7J6VLC9</accession>
<comment type="caution">
    <text evidence="2">The sequence shown here is derived from an EMBL/GenBank/DDBJ whole genome shotgun (WGS) entry which is preliminary data.</text>
</comment>
<dbReference type="AlphaFoldDB" id="A0A7J6VLC9"/>
<evidence type="ECO:0000313" key="3">
    <source>
        <dbReference type="Proteomes" id="UP000554482"/>
    </source>
</evidence>
<sequence>MEFFPGFSLYRGLYEFAQYSLEGNNMGTDGMWWKNLSDGNNRMRTILIIMFVEWLLVLPVAYYIDQVVSSRSGVKESPLFFLENLKKHLPVLQQKLSFQRQTSKVFFQMEKPDVAQEVEQLLLESITGHAVICNNLKKVYPGKDGNPEKLAVRVFSLGLPREECFGMLP</sequence>
<dbReference type="PANTHER" id="PTHR19229">
    <property type="entry name" value="ATP-BINDING CASSETTE TRANSPORTER SUBFAMILY A ABCA"/>
    <property type="match status" value="1"/>
</dbReference>
<dbReference type="EMBL" id="JABWDY010030058">
    <property type="protein sequence ID" value="KAF5185924.1"/>
    <property type="molecule type" value="Genomic_DNA"/>
</dbReference>
<dbReference type="GO" id="GO:0005319">
    <property type="term" value="F:lipid transporter activity"/>
    <property type="evidence" value="ECO:0007669"/>
    <property type="project" value="TreeGrafter"/>
</dbReference>
<dbReference type="Proteomes" id="UP000554482">
    <property type="component" value="Unassembled WGS sequence"/>
</dbReference>
<organism evidence="2 3">
    <name type="scientific">Thalictrum thalictroides</name>
    <name type="common">Rue-anemone</name>
    <name type="synonym">Anemone thalictroides</name>
    <dbReference type="NCBI Taxonomy" id="46969"/>
    <lineage>
        <taxon>Eukaryota</taxon>
        <taxon>Viridiplantae</taxon>
        <taxon>Streptophyta</taxon>
        <taxon>Embryophyta</taxon>
        <taxon>Tracheophyta</taxon>
        <taxon>Spermatophyta</taxon>
        <taxon>Magnoliopsida</taxon>
        <taxon>Ranunculales</taxon>
        <taxon>Ranunculaceae</taxon>
        <taxon>Thalictroideae</taxon>
        <taxon>Thalictrum</taxon>
    </lineage>
</organism>
<feature type="transmembrane region" description="Helical" evidence="1">
    <location>
        <begin position="46"/>
        <end position="64"/>
    </location>
</feature>
<evidence type="ECO:0000313" key="2">
    <source>
        <dbReference type="EMBL" id="KAF5185924.1"/>
    </source>
</evidence>
<dbReference type="GO" id="GO:0140359">
    <property type="term" value="F:ABC-type transporter activity"/>
    <property type="evidence" value="ECO:0007669"/>
    <property type="project" value="InterPro"/>
</dbReference>
<dbReference type="InterPro" id="IPR026082">
    <property type="entry name" value="ABCA"/>
</dbReference>
<name>A0A7J6VLC9_THATH</name>
<dbReference type="PANTHER" id="PTHR19229:SF154">
    <property type="entry name" value="ABC TRANSPORTER A FAMILY MEMBER 3-RELATED"/>
    <property type="match status" value="1"/>
</dbReference>